<dbReference type="EMBL" id="KI979467">
    <property type="protein sequence ID" value="EXK76646.1"/>
    <property type="molecule type" value="Genomic_DNA"/>
</dbReference>
<accession>X0B4F6</accession>
<keyword evidence="2" id="KW-1185">Reference proteome</keyword>
<reference evidence="1 2" key="1">
    <citation type="submission" date="2011-11" db="EMBL/GenBank/DDBJ databases">
        <title>The Genome Sequence of Fusarium oxysporum PHW815.</title>
        <authorList>
            <consortium name="The Broad Institute Genome Sequencing Platform"/>
            <person name="Ma L.-J."/>
            <person name="Gale L.R."/>
            <person name="Schwartz D.C."/>
            <person name="Zhou S."/>
            <person name="Corby-Kistler H."/>
            <person name="Young S.K."/>
            <person name="Zeng Q."/>
            <person name="Gargeya S."/>
            <person name="Fitzgerald M."/>
            <person name="Haas B."/>
            <person name="Abouelleil A."/>
            <person name="Alvarado L."/>
            <person name="Arachchi H.M."/>
            <person name="Berlin A."/>
            <person name="Brown A."/>
            <person name="Chapman S.B."/>
            <person name="Chen Z."/>
            <person name="Dunbar C."/>
            <person name="Freedman E."/>
            <person name="Gearin G."/>
            <person name="Goldberg J."/>
            <person name="Griggs A."/>
            <person name="Gujja S."/>
            <person name="Heiman D."/>
            <person name="Howarth C."/>
            <person name="Larson L."/>
            <person name="Lui A."/>
            <person name="MacDonald P.J.P."/>
            <person name="Montmayeur A."/>
            <person name="Murphy C."/>
            <person name="Neiman D."/>
            <person name="Pearson M."/>
            <person name="Priest M."/>
            <person name="Roberts A."/>
            <person name="Saif S."/>
            <person name="Shea T."/>
            <person name="Shenoy N."/>
            <person name="Sisk P."/>
            <person name="Stolte C."/>
            <person name="Sykes S."/>
            <person name="Wortman J."/>
            <person name="Nusbaum C."/>
            <person name="Birren B."/>
        </authorList>
    </citation>
    <scope>NUCLEOTIDE SEQUENCE [LARGE SCALE GENOMIC DNA]</scope>
    <source>
        <strain evidence="1 2">54005</strain>
    </source>
</reference>
<evidence type="ECO:0000313" key="1">
    <source>
        <dbReference type="EMBL" id="EXK76646.1"/>
    </source>
</evidence>
<sequence length="126" mass="14253">MCFRTPTSSMDTSAYLLATQQESRCLSYILHKRQVNKSKVVGSHRFASKASYRDSCVAALFKWQSEIHDNAGMLSPLPATCCFVSTGQSHHSIPSLELQRVRERHPSHHVMAGRSSHIQQSRWTHS</sequence>
<proteinExistence type="predicted"/>
<gene>
    <name evidence="1" type="ORF">FOQG_18615</name>
</gene>
<evidence type="ECO:0000313" key="2">
    <source>
        <dbReference type="Proteomes" id="UP000030663"/>
    </source>
</evidence>
<organism evidence="1 2">
    <name type="scientific">Fusarium oxysporum f. sp. raphani 54005</name>
    <dbReference type="NCBI Taxonomy" id="1089458"/>
    <lineage>
        <taxon>Eukaryota</taxon>
        <taxon>Fungi</taxon>
        <taxon>Dikarya</taxon>
        <taxon>Ascomycota</taxon>
        <taxon>Pezizomycotina</taxon>
        <taxon>Sordariomycetes</taxon>
        <taxon>Hypocreomycetidae</taxon>
        <taxon>Hypocreales</taxon>
        <taxon>Nectriaceae</taxon>
        <taxon>Fusarium</taxon>
        <taxon>Fusarium oxysporum species complex</taxon>
    </lineage>
</organism>
<dbReference type="HOGENOM" id="CLU_2223395_0_0_1"/>
<dbReference type="Proteomes" id="UP000030663">
    <property type="component" value="Unassembled WGS sequence"/>
</dbReference>
<dbReference type="AlphaFoldDB" id="X0B4F6"/>
<protein>
    <submittedName>
        <fullName evidence="1">Uncharacterized protein</fullName>
    </submittedName>
</protein>
<name>X0B4F6_FUSOX</name>